<dbReference type="Proteomes" id="UP000000225">
    <property type="component" value="Chromosome"/>
</dbReference>
<dbReference type="GO" id="GO:0005829">
    <property type="term" value="C:cytosol"/>
    <property type="evidence" value="ECO:0007669"/>
    <property type="project" value="TreeGrafter"/>
</dbReference>
<dbReference type="eggNOG" id="COG0252">
    <property type="taxonomic scope" value="Bacteria"/>
</dbReference>
<dbReference type="EC" id="3.5.1.1" evidence="4"/>
<dbReference type="Gene3D" id="3.40.50.1170">
    <property type="entry name" value="L-asparaginase, N-terminal domain"/>
    <property type="match status" value="1"/>
</dbReference>
<keyword evidence="5" id="KW-0963">Cytoplasm</keyword>
<accession>A4SJK4</accession>
<evidence type="ECO:0000256" key="10">
    <source>
        <dbReference type="ARBA" id="ARBA00080176"/>
    </source>
</evidence>
<feature type="binding site" evidence="12">
    <location>
        <position position="70"/>
    </location>
    <ligand>
        <name>substrate</name>
    </ligand>
</feature>
<dbReference type="GO" id="GO:0009066">
    <property type="term" value="P:aspartate family amino acid metabolic process"/>
    <property type="evidence" value="ECO:0007669"/>
    <property type="project" value="UniProtKB-ARBA"/>
</dbReference>
<dbReference type="PIRSF" id="PIRSF001220">
    <property type="entry name" value="L-ASNase_gatD"/>
    <property type="match status" value="1"/>
</dbReference>
<evidence type="ECO:0000256" key="13">
    <source>
        <dbReference type="PROSITE-ProRule" id="PRU10099"/>
    </source>
</evidence>
<feature type="active site" description="O-isoaspartyl threonine intermediate" evidence="11">
    <location>
        <position position="24"/>
    </location>
</feature>
<reference evidence="18" key="1">
    <citation type="journal article" date="2008" name="BMC Genomics">
        <title>The genome of Aeromonas salmonicida subsp. salmonicida A449: insights into the evolution of a fish pathogen.</title>
        <authorList>
            <person name="Reith M.E."/>
            <person name="Singh R.K."/>
            <person name="Curtis B."/>
            <person name="Boyd J.M."/>
            <person name="Bouevitch A."/>
            <person name="Kimball J."/>
            <person name="Munholland J."/>
            <person name="Murphy C."/>
            <person name="Sarty D."/>
            <person name="Williams J."/>
            <person name="Nash J.H."/>
            <person name="Johnson S.C."/>
            <person name="Brown L.L."/>
        </authorList>
    </citation>
    <scope>NUCLEOTIDE SEQUENCE [LARGE SCALE GENOMIC DNA]</scope>
    <source>
        <strain evidence="18">A449</strain>
    </source>
</reference>
<dbReference type="InterPro" id="IPR037152">
    <property type="entry name" value="L-asparaginase_N_sf"/>
</dbReference>
<evidence type="ECO:0000259" key="15">
    <source>
        <dbReference type="Pfam" id="PF00710"/>
    </source>
</evidence>
<dbReference type="InterPro" id="IPR036152">
    <property type="entry name" value="Asp/glu_Ase-like_sf"/>
</dbReference>
<dbReference type="SUPFAM" id="SSF53774">
    <property type="entry name" value="Glutaminase/Asparaginase"/>
    <property type="match status" value="1"/>
</dbReference>
<dbReference type="FunFam" id="3.40.50.1170:FF:000002">
    <property type="entry name" value="L-asparaginase 1"/>
    <property type="match status" value="1"/>
</dbReference>
<dbReference type="InterPro" id="IPR040919">
    <property type="entry name" value="Asparaginase_C"/>
</dbReference>
<dbReference type="InterPro" id="IPR006034">
    <property type="entry name" value="Asparaginase/glutaminase-like"/>
</dbReference>
<dbReference type="GO" id="GO:0004067">
    <property type="term" value="F:asparaginase activity"/>
    <property type="evidence" value="ECO:0007669"/>
    <property type="project" value="UniProtKB-UniRule"/>
</dbReference>
<evidence type="ECO:0000256" key="3">
    <source>
        <dbReference type="ARBA" id="ARBA00011881"/>
    </source>
</evidence>
<dbReference type="InterPro" id="IPR006033">
    <property type="entry name" value="AsnA_fam"/>
</dbReference>
<keyword evidence="6" id="KW-0378">Hydrolase</keyword>
<dbReference type="InterPro" id="IPR027475">
    <property type="entry name" value="Asparaginase/glutaminase_AS2"/>
</dbReference>
<evidence type="ECO:0000256" key="9">
    <source>
        <dbReference type="ARBA" id="ARBA00079761"/>
    </source>
</evidence>
<proteinExistence type="inferred from homology"/>
<dbReference type="Gene3D" id="3.40.50.40">
    <property type="match status" value="1"/>
</dbReference>
<evidence type="ECO:0000313" key="17">
    <source>
        <dbReference type="EMBL" id="ABO89076.1"/>
    </source>
</evidence>
<dbReference type="FunFam" id="3.40.50.40:FF:000001">
    <property type="entry name" value="L-asparaginase 1"/>
    <property type="match status" value="1"/>
</dbReference>
<evidence type="ECO:0000256" key="4">
    <source>
        <dbReference type="ARBA" id="ARBA00012920"/>
    </source>
</evidence>
<gene>
    <name evidence="17" type="primary">aspG</name>
    <name evidence="17" type="ordered locus">ASA_0944</name>
</gene>
<dbReference type="InterPro" id="IPR041725">
    <property type="entry name" value="L-asparaginase_I"/>
</dbReference>
<feature type="binding site" evidence="12">
    <location>
        <begin position="101"/>
        <end position="102"/>
    </location>
    <ligand>
        <name>substrate</name>
    </ligand>
</feature>
<feature type="domain" description="Asparaginase/glutaminase C-terminal" evidence="16">
    <location>
        <begin position="223"/>
        <end position="336"/>
    </location>
</feature>
<dbReference type="PIRSF" id="PIRSF500176">
    <property type="entry name" value="L_ASNase"/>
    <property type="match status" value="1"/>
</dbReference>
<dbReference type="NCBIfam" id="NF006998">
    <property type="entry name" value="PRK09461.1"/>
    <property type="match status" value="1"/>
</dbReference>
<dbReference type="PROSITE" id="PS51732">
    <property type="entry name" value="ASN_GLN_ASE_3"/>
    <property type="match status" value="1"/>
</dbReference>
<dbReference type="SMART" id="SM00870">
    <property type="entry name" value="Asparaginase"/>
    <property type="match status" value="1"/>
</dbReference>
<evidence type="ECO:0000256" key="2">
    <source>
        <dbReference type="ARBA" id="ARBA00010518"/>
    </source>
</evidence>
<evidence type="ECO:0000256" key="6">
    <source>
        <dbReference type="ARBA" id="ARBA00022801"/>
    </source>
</evidence>
<dbReference type="InterPro" id="IPR027474">
    <property type="entry name" value="L-asparaginase_N"/>
</dbReference>
<evidence type="ECO:0000256" key="8">
    <source>
        <dbReference type="ARBA" id="ARBA00067587"/>
    </source>
</evidence>
<evidence type="ECO:0000256" key="7">
    <source>
        <dbReference type="ARBA" id="ARBA00049366"/>
    </source>
</evidence>
<comment type="catalytic activity">
    <reaction evidence="7">
        <text>L-asparagine + H2O = L-aspartate + NH4(+)</text>
        <dbReference type="Rhea" id="RHEA:21016"/>
        <dbReference type="ChEBI" id="CHEBI:15377"/>
        <dbReference type="ChEBI" id="CHEBI:28938"/>
        <dbReference type="ChEBI" id="CHEBI:29991"/>
        <dbReference type="ChEBI" id="CHEBI:58048"/>
        <dbReference type="EC" id="3.5.1.1"/>
    </reaction>
</comment>
<dbReference type="PANTHER" id="PTHR11707:SF28">
    <property type="entry name" value="60 KDA LYSOPHOSPHOLIPASE"/>
    <property type="match status" value="1"/>
</dbReference>
<organism evidence="17 18">
    <name type="scientific">Aeromonas salmonicida (strain A449)</name>
    <dbReference type="NCBI Taxonomy" id="382245"/>
    <lineage>
        <taxon>Bacteria</taxon>
        <taxon>Pseudomonadati</taxon>
        <taxon>Pseudomonadota</taxon>
        <taxon>Gammaproteobacteria</taxon>
        <taxon>Aeromonadales</taxon>
        <taxon>Aeromonadaceae</taxon>
        <taxon>Aeromonas</taxon>
    </lineage>
</organism>
<sequence>MPVAGPSRGEGVKKSIYIAYTGGTIGMQRSDHGYVPMAGFMEDCLARMPEFHRPEMPDYHIHEYDPLIDSSDMTPADWQRIAEDIKGNYEKYDGFVILHGTDTMSFTASALSFMLEDLHKPVIITGSQIPLAELRSDGQQNLLNALYIAANYPIHEVTLFFNNQLYRGNRSKKVHADGFHAFDSPNYPPLLNAGIAISLEAGELGEPSDRPLVLHDITPQPIGVVTLYPGISSEVIANILQQPVKALILLSFGVGNAPQNPAMLALLSEASARGVIIVNLSQCLHGKVNMGGYATGNALSRAGVISGFDMTAEAALTKLHFLLSLDLPAPRIRELMQQSLRGELTP</sequence>
<dbReference type="AlphaFoldDB" id="A4SJK4"/>
<evidence type="ECO:0000256" key="14">
    <source>
        <dbReference type="PROSITE-ProRule" id="PRU10100"/>
    </source>
</evidence>
<dbReference type="Pfam" id="PF00710">
    <property type="entry name" value="Asparaginase"/>
    <property type="match status" value="1"/>
</dbReference>
<dbReference type="KEGG" id="asa:ASA_0944"/>
<comment type="subunit">
    <text evidence="3">Homotetramer.</text>
</comment>
<name>A4SJK4_AERS4</name>
<feature type="domain" description="L-asparaginase N-terminal" evidence="15">
    <location>
        <begin position="16"/>
        <end position="197"/>
    </location>
</feature>
<feature type="active site" evidence="14">
    <location>
        <position position="101"/>
    </location>
</feature>
<dbReference type="InterPro" id="IPR027473">
    <property type="entry name" value="L-asparaginase_C"/>
</dbReference>
<dbReference type="SFLD" id="SFLDS00057">
    <property type="entry name" value="Glutaminase/Asparaginase"/>
    <property type="match status" value="1"/>
</dbReference>
<evidence type="ECO:0000256" key="5">
    <source>
        <dbReference type="ARBA" id="ARBA00022490"/>
    </source>
</evidence>
<feature type="active site" evidence="13">
    <location>
        <position position="24"/>
    </location>
</feature>
<evidence type="ECO:0000256" key="12">
    <source>
        <dbReference type="PIRSR" id="PIRSR001220-2"/>
    </source>
</evidence>
<dbReference type="PRINTS" id="PR00139">
    <property type="entry name" value="ASNGLNASE"/>
</dbReference>
<dbReference type="PROSITE" id="PS00144">
    <property type="entry name" value="ASN_GLN_ASE_1"/>
    <property type="match status" value="1"/>
</dbReference>
<dbReference type="HOGENOM" id="CLU_019134_2_3_6"/>
<dbReference type="PROSITE" id="PS00917">
    <property type="entry name" value="ASN_GLN_ASE_2"/>
    <property type="match status" value="1"/>
</dbReference>
<dbReference type="STRING" id="29491.GCA_000820065_02422"/>
<dbReference type="InterPro" id="IPR020827">
    <property type="entry name" value="Asparaginase/glutaminase_AS1"/>
</dbReference>
<comment type="subcellular location">
    <subcellularLocation>
        <location evidence="1">Cytoplasm</location>
    </subcellularLocation>
</comment>
<evidence type="ECO:0000256" key="11">
    <source>
        <dbReference type="PIRSR" id="PIRSR001220-1"/>
    </source>
</evidence>
<dbReference type="NCBIfam" id="TIGR00519">
    <property type="entry name" value="asnASE_I"/>
    <property type="match status" value="1"/>
</dbReference>
<dbReference type="EMBL" id="CP000644">
    <property type="protein sequence ID" value="ABO89076.1"/>
    <property type="molecule type" value="Genomic_DNA"/>
</dbReference>
<dbReference type="PANTHER" id="PTHR11707">
    <property type="entry name" value="L-ASPARAGINASE"/>
    <property type="match status" value="1"/>
</dbReference>
<evidence type="ECO:0000256" key="1">
    <source>
        <dbReference type="ARBA" id="ARBA00004496"/>
    </source>
</evidence>
<dbReference type="Pfam" id="PF17763">
    <property type="entry name" value="Asparaginase_C"/>
    <property type="match status" value="1"/>
</dbReference>
<comment type="similarity">
    <text evidence="2">Belongs to the asparaginase 1 family.</text>
</comment>
<protein>
    <recommendedName>
        <fullName evidence="8">L-asparaginase 1</fullName>
        <ecNumber evidence="4">3.5.1.1</ecNumber>
    </recommendedName>
    <alternativeName>
        <fullName evidence="9">L-asparaginase I</fullName>
    </alternativeName>
    <alternativeName>
        <fullName evidence="10">L-asparagine amidohydrolase I</fullName>
    </alternativeName>
</protein>
<dbReference type="CDD" id="cd08963">
    <property type="entry name" value="L-asparaginase_I"/>
    <property type="match status" value="1"/>
</dbReference>
<evidence type="ECO:0000259" key="16">
    <source>
        <dbReference type="Pfam" id="PF17763"/>
    </source>
</evidence>
<evidence type="ECO:0000313" key="18">
    <source>
        <dbReference type="Proteomes" id="UP000000225"/>
    </source>
</evidence>